<dbReference type="RefSeq" id="WP_244376569.1">
    <property type="nucleotide sequence ID" value="NZ_CP083239.1"/>
</dbReference>
<gene>
    <name evidence="1" type="ORF">K9D25_15710</name>
</gene>
<sequence length="220" mass="24062">MSLPHRVWEQSRYGRALDLVEPHAEQVNFAEIADQLSLINRYVGASTVAVSVANHTLIAFRAAERAGATERERALVLLHDAHESRIGDKATPVKSMEFAVARQMFGLAGEDTLRQVMAEVERRHDAAIYAAAGIAPPSEAERAFVKHCDIVALNTERRDFLARPPMPWGADIEAVPALSSRQRLLPPPTASLELHALFLSHLPGARAQSARAAPITQRSA</sequence>
<dbReference type="Gene3D" id="1.10.3210.10">
    <property type="entry name" value="Hypothetical protein af1432"/>
    <property type="match status" value="1"/>
</dbReference>
<dbReference type="Proteomes" id="UP000831684">
    <property type="component" value="Chromosome"/>
</dbReference>
<evidence type="ECO:0000313" key="1">
    <source>
        <dbReference type="EMBL" id="UOK70165.1"/>
    </source>
</evidence>
<organism evidence="1 2">
    <name type="scientific">Ancylobacter polymorphus</name>
    <dbReference type="NCBI Taxonomy" id="223390"/>
    <lineage>
        <taxon>Bacteria</taxon>
        <taxon>Pseudomonadati</taxon>
        <taxon>Pseudomonadota</taxon>
        <taxon>Alphaproteobacteria</taxon>
        <taxon>Hyphomicrobiales</taxon>
        <taxon>Xanthobacteraceae</taxon>
        <taxon>Ancylobacter</taxon>
    </lineage>
</organism>
<dbReference type="AlphaFoldDB" id="A0A9E6ZZG5"/>
<reference evidence="1" key="1">
    <citation type="submission" date="2021-09" db="EMBL/GenBank/DDBJ databases">
        <title>Network and meta-omics reveal the key degrader and cooperation patterns in an efficient 1,4-dioxane-degrading microbial community.</title>
        <authorList>
            <person name="Dai C."/>
        </authorList>
    </citation>
    <scope>NUCLEOTIDE SEQUENCE</scope>
    <source>
        <strain evidence="1">ZM13</strain>
    </source>
</reference>
<dbReference type="KEGG" id="apol:K9D25_15710"/>
<accession>A0A9E6ZZG5</accession>
<evidence type="ECO:0000313" key="2">
    <source>
        <dbReference type="Proteomes" id="UP000831684"/>
    </source>
</evidence>
<name>A0A9E6ZZG5_9HYPH</name>
<evidence type="ECO:0008006" key="3">
    <source>
        <dbReference type="Google" id="ProtNLM"/>
    </source>
</evidence>
<protein>
    <recommendedName>
        <fullName evidence="3">HD domain-containing protein</fullName>
    </recommendedName>
</protein>
<dbReference type="EMBL" id="CP083239">
    <property type="protein sequence ID" value="UOK70165.1"/>
    <property type="molecule type" value="Genomic_DNA"/>
</dbReference>
<dbReference type="SUPFAM" id="SSF109604">
    <property type="entry name" value="HD-domain/PDEase-like"/>
    <property type="match status" value="1"/>
</dbReference>
<proteinExistence type="predicted"/>